<dbReference type="InterPro" id="IPR010982">
    <property type="entry name" value="Lambda_DNA-bd_dom_sf"/>
</dbReference>
<dbReference type="AlphaFoldDB" id="A0A1V2JUN3"/>
<gene>
    <name evidence="2" type="ORF">BLL37_05555</name>
</gene>
<dbReference type="Proteomes" id="UP000188559">
    <property type="component" value="Unassembled WGS sequence"/>
</dbReference>
<sequence>MMAMNILTPQPIQVSLGQWFSRNLSSVLAVAGALRETQHDADGPGPLSAVQIQQQTGIARSTLRALKSPAQGSDANPDLSTIERLAQALGVPPAFLLMRPQDWALLASAIGNSGDYLVAAHKLEAEERLQEINPVEKVLRECKVHPDQRPSIVGASPEVARANARDEWRRRACLKLDALMLREISKSGPRKWLAAIAGAWVSQTTPHDPSSSEQ</sequence>
<proteinExistence type="predicted"/>
<dbReference type="InterPro" id="IPR001387">
    <property type="entry name" value="Cro/C1-type_HTH"/>
</dbReference>
<dbReference type="PROSITE" id="PS50943">
    <property type="entry name" value="HTH_CROC1"/>
    <property type="match status" value="1"/>
</dbReference>
<organism evidence="2 3">
    <name type="scientific">Pseudomonas azotoformans</name>
    <dbReference type="NCBI Taxonomy" id="47878"/>
    <lineage>
        <taxon>Bacteria</taxon>
        <taxon>Pseudomonadati</taxon>
        <taxon>Pseudomonadota</taxon>
        <taxon>Gammaproteobacteria</taxon>
        <taxon>Pseudomonadales</taxon>
        <taxon>Pseudomonadaceae</taxon>
        <taxon>Pseudomonas</taxon>
    </lineage>
</organism>
<reference evidence="2 3" key="1">
    <citation type="submission" date="2016-10" db="EMBL/GenBank/DDBJ databases">
        <title>Pseudomonas lactis sp. nov. and Pseudomonas paralactis sp. nov., isolated from bovine raw milk.</title>
        <authorList>
            <person name="Von Neubeck M."/>
            <person name="Huptas C."/>
            <person name="Glueck C."/>
            <person name="Krewinkel M."/>
            <person name="Stoeckel M."/>
            <person name="Stressler T."/>
            <person name="Fischer L."/>
            <person name="Hinrichs J."/>
            <person name="Scherer S."/>
            <person name="Wenning M."/>
        </authorList>
    </citation>
    <scope>NUCLEOTIDE SEQUENCE [LARGE SCALE GENOMIC DNA]</scope>
    <source>
        <strain evidence="2 3">DSM 18862</strain>
    </source>
</reference>
<protein>
    <submittedName>
        <fullName evidence="2">Transcriptional regulator</fullName>
    </submittedName>
</protein>
<name>A0A1V2JUN3_PSEAZ</name>
<evidence type="ECO:0000259" key="1">
    <source>
        <dbReference type="PROSITE" id="PS50943"/>
    </source>
</evidence>
<evidence type="ECO:0000313" key="2">
    <source>
        <dbReference type="EMBL" id="ONH48825.1"/>
    </source>
</evidence>
<feature type="domain" description="HTH cro/C1-type" evidence="1">
    <location>
        <begin position="75"/>
        <end position="96"/>
    </location>
</feature>
<dbReference type="CDD" id="cd00093">
    <property type="entry name" value="HTH_XRE"/>
    <property type="match status" value="1"/>
</dbReference>
<comment type="caution">
    <text evidence="2">The sequence shown here is derived from an EMBL/GenBank/DDBJ whole genome shotgun (WGS) entry which is preliminary data.</text>
</comment>
<keyword evidence="3" id="KW-1185">Reference proteome</keyword>
<accession>A0A1V2JUN3</accession>
<dbReference type="GO" id="GO:0003677">
    <property type="term" value="F:DNA binding"/>
    <property type="evidence" value="ECO:0007669"/>
    <property type="project" value="InterPro"/>
</dbReference>
<dbReference type="Gene3D" id="1.10.260.40">
    <property type="entry name" value="lambda repressor-like DNA-binding domains"/>
    <property type="match status" value="1"/>
</dbReference>
<evidence type="ECO:0000313" key="3">
    <source>
        <dbReference type="Proteomes" id="UP000188559"/>
    </source>
</evidence>
<dbReference type="EMBL" id="MNPV01000001">
    <property type="protein sequence ID" value="ONH48825.1"/>
    <property type="molecule type" value="Genomic_DNA"/>
</dbReference>